<dbReference type="InterPro" id="IPR008146">
    <property type="entry name" value="Gln_synth_cat_dom"/>
</dbReference>
<dbReference type="SMART" id="SM01230">
    <property type="entry name" value="Gln-synt_C"/>
    <property type="match status" value="1"/>
</dbReference>
<dbReference type="InterPro" id="IPR036651">
    <property type="entry name" value="Gln_synt_N_sf"/>
</dbReference>
<keyword evidence="10" id="KW-1185">Reference proteome</keyword>
<comment type="cofactor">
    <cofactor evidence="1">
        <name>Mg(2+)</name>
        <dbReference type="ChEBI" id="CHEBI:18420"/>
    </cofactor>
</comment>
<dbReference type="GO" id="GO:0005524">
    <property type="term" value="F:ATP binding"/>
    <property type="evidence" value="ECO:0007669"/>
    <property type="project" value="UniProtKB-KW"/>
</dbReference>
<evidence type="ECO:0000256" key="1">
    <source>
        <dbReference type="ARBA" id="ARBA00001946"/>
    </source>
</evidence>
<dbReference type="InterPro" id="IPR027303">
    <property type="entry name" value="Gln_synth_gly_rich_site"/>
</dbReference>
<name>A0A6A9QLG2_SULME</name>
<evidence type="ECO:0000256" key="5">
    <source>
        <dbReference type="ARBA" id="ARBA00022842"/>
    </source>
</evidence>
<dbReference type="Gene3D" id="3.30.590.10">
    <property type="entry name" value="Glutamine synthetase/guanido kinase, catalytic domain"/>
    <property type="match status" value="1"/>
</dbReference>
<evidence type="ECO:0000256" key="4">
    <source>
        <dbReference type="ARBA" id="ARBA00022840"/>
    </source>
</evidence>
<dbReference type="InterPro" id="IPR008147">
    <property type="entry name" value="Gln_synt_N"/>
</dbReference>
<dbReference type="RefSeq" id="WP_156016703.1">
    <property type="nucleotide sequence ID" value="NZ_WGGD01000005.1"/>
</dbReference>
<dbReference type="SUPFAM" id="SSF55931">
    <property type="entry name" value="Glutamine synthetase/guanido kinase"/>
    <property type="match status" value="1"/>
</dbReference>
<dbReference type="SUPFAM" id="SSF54368">
    <property type="entry name" value="Glutamine synthetase, N-terminal domain"/>
    <property type="match status" value="1"/>
</dbReference>
<keyword evidence="4" id="KW-0067">ATP-binding</keyword>
<keyword evidence="5" id="KW-0460">Magnesium</keyword>
<dbReference type="Gene3D" id="3.10.20.70">
    <property type="entry name" value="Glutamine synthetase, N-terminal domain"/>
    <property type="match status" value="1"/>
</dbReference>
<dbReference type="AlphaFoldDB" id="A0A6A9QLG2"/>
<evidence type="ECO:0000256" key="6">
    <source>
        <dbReference type="PROSITE-ProRule" id="PRU01331"/>
    </source>
</evidence>
<evidence type="ECO:0000256" key="3">
    <source>
        <dbReference type="ARBA" id="ARBA00022741"/>
    </source>
</evidence>
<reference evidence="9 10" key="1">
    <citation type="submission" date="2019-10" db="EMBL/GenBank/DDBJ databases">
        <title>Sequencing and Assembly of Multiple Reported Metal-Biooxidizing Members of the Extremely Thermoacidophilic Archaeal Family Sulfolobaceae.</title>
        <authorList>
            <person name="Counts J.A."/>
            <person name="Kelly R.M."/>
        </authorList>
    </citation>
    <scope>NUCLEOTIDE SEQUENCE [LARGE SCALE GENOMIC DNA]</scope>
    <source>
        <strain evidence="9 10">DSM 6482</strain>
    </source>
</reference>
<dbReference type="Pfam" id="PF16952">
    <property type="entry name" value="Gln-synt_N_2"/>
    <property type="match status" value="1"/>
</dbReference>
<dbReference type="GO" id="GO:0006542">
    <property type="term" value="P:glutamine biosynthetic process"/>
    <property type="evidence" value="ECO:0007669"/>
    <property type="project" value="InterPro"/>
</dbReference>
<protein>
    <submittedName>
        <fullName evidence="9">Glutamine synthetase</fullName>
    </submittedName>
</protein>
<feature type="domain" description="GS catalytic" evidence="8">
    <location>
        <begin position="106"/>
        <end position="427"/>
    </location>
</feature>
<comment type="similarity">
    <text evidence="6 7">Belongs to the glutamine synthetase family.</text>
</comment>
<evidence type="ECO:0000256" key="2">
    <source>
        <dbReference type="ARBA" id="ARBA00022598"/>
    </source>
</evidence>
<dbReference type="PANTHER" id="PTHR43785">
    <property type="entry name" value="GAMMA-GLUTAMYLPUTRESCINE SYNTHETASE"/>
    <property type="match status" value="1"/>
</dbReference>
<keyword evidence="3" id="KW-0547">Nucleotide-binding</keyword>
<dbReference type="PANTHER" id="PTHR43785:SF12">
    <property type="entry name" value="TYPE-1 GLUTAMINE SYNTHETASE 2"/>
    <property type="match status" value="1"/>
</dbReference>
<dbReference type="PROSITE" id="PS51987">
    <property type="entry name" value="GS_CATALYTIC"/>
    <property type="match status" value="1"/>
</dbReference>
<dbReference type="PROSITE" id="PS00181">
    <property type="entry name" value="GLNA_ATP"/>
    <property type="match status" value="1"/>
</dbReference>
<evidence type="ECO:0000313" key="10">
    <source>
        <dbReference type="Proteomes" id="UP000470772"/>
    </source>
</evidence>
<keyword evidence="2" id="KW-0436">Ligase</keyword>
<organism evidence="9 10">
    <name type="scientific">Sulfuracidifex metallicus DSM 6482 = JCM 9184</name>
    <dbReference type="NCBI Taxonomy" id="523847"/>
    <lineage>
        <taxon>Archaea</taxon>
        <taxon>Thermoproteota</taxon>
        <taxon>Thermoprotei</taxon>
        <taxon>Sulfolobales</taxon>
        <taxon>Sulfolobaceae</taxon>
        <taxon>Sulfuracidifex</taxon>
    </lineage>
</organism>
<dbReference type="Pfam" id="PF00120">
    <property type="entry name" value="Gln-synt_C"/>
    <property type="match status" value="1"/>
</dbReference>
<dbReference type="GO" id="GO:0004356">
    <property type="term" value="F:glutamine synthetase activity"/>
    <property type="evidence" value="ECO:0007669"/>
    <property type="project" value="InterPro"/>
</dbReference>
<evidence type="ECO:0000256" key="7">
    <source>
        <dbReference type="RuleBase" id="RU000384"/>
    </source>
</evidence>
<gene>
    <name evidence="9" type="ORF">GC250_06735</name>
</gene>
<dbReference type="EMBL" id="WGGD01000005">
    <property type="protein sequence ID" value="MUN29130.1"/>
    <property type="molecule type" value="Genomic_DNA"/>
</dbReference>
<sequence>MSLNSNELKRKGIDVVRFTWIGLDGFVRFKGAHIDHLEEMAKSGIGLTKAMFSFTPMDYISPYGSFGPEDQDVFLVPDPATLVTLPPYASVLCDLYDGDRPWELDARSKLRSYLEKLREKEGFSFMSSFEYEFYLVKDGKPFNDARCFDPQGMNDIIITRIVSSLKSNGIDVLRVIKEYGPAQYEIDVMHRDSLRSADEFVMFKEIVKNEAYNLGVEANFMPKPFNNLAGSGLHLNLSMWEGNKNLFYSEGKELSEIGTWFLGGILKHARALTAIAAPTVNSYKRLRSGSWAPTKITYGVNNKSAMIRLPTPYRGGMGKDTRLEYRVPDPLVNPYLLVLAVISAGMDGISKRLDPGPPVNENSYLKEEIPEIPRNLREALNELNHDVELKGMIGERLIDEFLKVKMAEVDEYEGNVTEWEYKTYSKM</sequence>
<dbReference type="InterPro" id="IPR014746">
    <property type="entry name" value="Gln_synth/guanido_kin_cat_dom"/>
</dbReference>
<comment type="caution">
    <text evidence="9">The sequence shown here is derived from an EMBL/GenBank/DDBJ whole genome shotgun (WGS) entry which is preliminary data.</text>
</comment>
<proteinExistence type="inferred from homology"/>
<accession>A0A6A9QLG2</accession>
<evidence type="ECO:0000313" key="9">
    <source>
        <dbReference type="EMBL" id="MUN29130.1"/>
    </source>
</evidence>
<evidence type="ECO:0000259" key="8">
    <source>
        <dbReference type="PROSITE" id="PS51987"/>
    </source>
</evidence>
<dbReference type="Proteomes" id="UP000470772">
    <property type="component" value="Unassembled WGS sequence"/>
</dbReference>